<protein>
    <submittedName>
        <fullName evidence="2">DUF47 family protein</fullName>
    </submittedName>
</protein>
<dbReference type="PANTHER" id="PTHR37298">
    <property type="entry name" value="UPF0111 PROTEIN YKAA"/>
    <property type="match status" value="1"/>
</dbReference>
<dbReference type="RefSeq" id="WP_338736748.1">
    <property type="nucleotide sequence ID" value="NZ_CP146612.1"/>
</dbReference>
<dbReference type="Proteomes" id="UP001375370">
    <property type="component" value="Chromosome"/>
</dbReference>
<evidence type="ECO:0000313" key="2">
    <source>
        <dbReference type="EMBL" id="WWX24635.1"/>
    </source>
</evidence>
<evidence type="ECO:0000256" key="1">
    <source>
        <dbReference type="ARBA" id="ARBA00008591"/>
    </source>
</evidence>
<dbReference type="Pfam" id="PF01865">
    <property type="entry name" value="PhoU_div"/>
    <property type="match status" value="1"/>
</dbReference>
<dbReference type="PANTHER" id="PTHR37298:SF1">
    <property type="entry name" value="UPF0111 PROTEIN YKAA"/>
    <property type="match status" value="1"/>
</dbReference>
<dbReference type="EMBL" id="CP146612">
    <property type="protein sequence ID" value="WWX24635.1"/>
    <property type="molecule type" value="Genomic_DNA"/>
</dbReference>
<proteinExistence type="inferred from homology"/>
<accession>A0ABZ2J139</accession>
<gene>
    <name evidence="2" type="ORF">V8247_05040</name>
</gene>
<organism evidence="2 3">
    <name type="scientific">Candidatus Dehalogenimonas loeffleri</name>
    <dbReference type="NCBI Taxonomy" id="3127115"/>
    <lineage>
        <taxon>Bacteria</taxon>
        <taxon>Bacillati</taxon>
        <taxon>Chloroflexota</taxon>
        <taxon>Dehalococcoidia</taxon>
        <taxon>Dehalococcoidales</taxon>
        <taxon>Dehalococcoidaceae</taxon>
        <taxon>Dehalogenimonas</taxon>
    </lineage>
</organism>
<dbReference type="InterPro" id="IPR018445">
    <property type="entry name" value="Put_Phosphate_transp_reg"/>
</dbReference>
<dbReference type="InterPro" id="IPR052912">
    <property type="entry name" value="UPF0111_domain"/>
</dbReference>
<dbReference type="Gene3D" id="1.20.58.220">
    <property type="entry name" value="Phosphate transport system protein phou homolog 2, domain 2"/>
    <property type="match status" value="1"/>
</dbReference>
<dbReference type="InterPro" id="IPR038078">
    <property type="entry name" value="PhoU-like_sf"/>
</dbReference>
<name>A0ABZ2J139_9CHLR</name>
<sequence>MVKLSLMPREEKFFDLIEAAAANMVEIAVAFKDLVDDWRDVPDKISKIADLEHAGDSVTHQIIALLHRSFVTPFDREDIALLAHSMDDVTDLIHSSADYMLLYKVGTPGPRVQSLAGLIVTAAREIAAAAPKLRKTATMKKLFEHCIEINRLENLADQEFRAALVELFDEQNMADVIKWREIFEAMESATDRCEDVANVFEGVALKNA</sequence>
<evidence type="ECO:0000313" key="3">
    <source>
        <dbReference type="Proteomes" id="UP001375370"/>
    </source>
</evidence>
<comment type="similarity">
    <text evidence="1">Belongs to the UPF0111 family.</text>
</comment>
<reference evidence="2 3" key="1">
    <citation type="submission" date="2024-03" db="EMBL/GenBank/DDBJ databases">
        <title>A Dehalogenimonas Isolated from Estuarine Sediments Dihaloeliminates Chlorinated Alkanes.</title>
        <authorList>
            <person name="Yang Y."/>
            <person name="Wang H."/>
        </authorList>
    </citation>
    <scope>NUCLEOTIDE SEQUENCE [LARGE SCALE GENOMIC DNA]</scope>
    <source>
        <strain evidence="2 3">W</strain>
    </source>
</reference>
<keyword evidence="3" id="KW-1185">Reference proteome</keyword>